<evidence type="ECO:0000313" key="3">
    <source>
        <dbReference type="EMBL" id="RJY13203.1"/>
    </source>
</evidence>
<organism evidence="3 4">
    <name type="scientific">Parashewanella spongiae</name>
    <dbReference type="NCBI Taxonomy" id="342950"/>
    <lineage>
        <taxon>Bacteria</taxon>
        <taxon>Pseudomonadati</taxon>
        <taxon>Pseudomonadota</taxon>
        <taxon>Gammaproteobacteria</taxon>
        <taxon>Alteromonadales</taxon>
        <taxon>Shewanellaceae</taxon>
        <taxon>Parashewanella</taxon>
    </lineage>
</organism>
<name>A0A3A6TPV0_9GAMM</name>
<dbReference type="SUPFAM" id="SSF56935">
    <property type="entry name" value="Porins"/>
    <property type="match status" value="1"/>
</dbReference>
<dbReference type="Gene3D" id="2.40.160.10">
    <property type="entry name" value="Porin"/>
    <property type="match status" value="1"/>
</dbReference>
<dbReference type="OrthoDB" id="9788733at2"/>
<proteinExistence type="predicted"/>
<dbReference type="InterPro" id="IPR023614">
    <property type="entry name" value="Porin_dom_sf"/>
</dbReference>
<reference evidence="3 4" key="1">
    <citation type="submission" date="2018-09" db="EMBL/GenBank/DDBJ databases">
        <title>Phylogeny of the Shewanellaceae, and recommendation for two new genera, Pseudoshewanella and Parashewanella.</title>
        <authorList>
            <person name="Wang G."/>
        </authorList>
    </citation>
    <scope>NUCLEOTIDE SEQUENCE [LARGE SCALE GENOMIC DNA]</scope>
    <source>
        <strain evidence="3 4">KCTC 22492</strain>
    </source>
</reference>
<gene>
    <name evidence="3" type="ORF">D5R81_11545</name>
</gene>
<feature type="chain" id="PRO_5017273240" description="Porin" evidence="2">
    <location>
        <begin position="27"/>
        <end position="408"/>
    </location>
</feature>
<feature type="region of interest" description="Disordered" evidence="1">
    <location>
        <begin position="226"/>
        <end position="260"/>
    </location>
</feature>
<feature type="compositionally biased region" description="Basic and acidic residues" evidence="1">
    <location>
        <begin position="226"/>
        <end position="255"/>
    </location>
</feature>
<sequence length="408" mass="45893">MTAKINVSKLGLFTVLPIAFVANVQAKNPQDSGLNISGVLNGYYQNSEKVLSEKAEGFGLGETELALSGAVDNAFYGKLTSVIESADGDTEFEIEEAFIQTQALPNGFSVRAGRFMSDIGYLNNQHLHTDAFVDRPAAYRAFLGSHYFDDGVRIDYIAPTDIYWAIGIEAFKGQKLQAEELKGEAKSVGAYTFYNKFGGDIGNSSSWQLGLSYLRNENGQAFAAEHHDDEADHDEHEDHHNDEHEGEHDHEEQAGHNHGASFTGKNLFSADVVYKWAPQGNYKYQHLTLSGEYFRLTDIFLAEEIEHQSELDKDHQAWYISGVYQFSPQWSTGVRYGRIDTYHLHEEVLESASLKETELQLSYHHSHFSTIRLQYTHQDGTEMFLPTNENSITLQFIMTLGAHSAHQF</sequence>
<dbReference type="AlphaFoldDB" id="A0A3A6TPV0"/>
<dbReference type="RefSeq" id="WP_121853790.1">
    <property type="nucleotide sequence ID" value="NZ_CP037952.1"/>
</dbReference>
<keyword evidence="2" id="KW-0732">Signal</keyword>
<protein>
    <recommendedName>
        <fullName evidence="5">Porin</fullName>
    </recommendedName>
</protein>
<evidence type="ECO:0000256" key="1">
    <source>
        <dbReference type="SAM" id="MobiDB-lite"/>
    </source>
</evidence>
<dbReference type="Proteomes" id="UP000273022">
    <property type="component" value="Unassembled WGS sequence"/>
</dbReference>
<accession>A0A3A6TPV0</accession>
<evidence type="ECO:0000313" key="4">
    <source>
        <dbReference type="Proteomes" id="UP000273022"/>
    </source>
</evidence>
<dbReference type="EMBL" id="QYYH01000067">
    <property type="protein sequence ID" value="RJY13203.1"/>
    <property type="molecule type" value="Genomic_DNA"/>
</dbReference>
<keyword evidence="4" id="KW-1185">Reference proteome</keyword>
<evidence type="ECO:0000256" key="2">
    <source>
        <dbReference type="SAM" id="SignalP"/>
    </source>
</evidence>
<feature type="signal peptide" evidence="2">
    <location>
        <begin position="1"/>
        <end position="26"/>
    </location>
</feature>
<comment type="caution">
    <text evidence="3">The sequence shown here is derived from an EMBL/GenBank/DDBJ whole genome shotgun (WGS) entry which is preliminary data.</text>
</comment>
<evidence type="ECO:0008006" key="5">
    <source>
        <dbReference type="Google" id="ProtNLM"/>
    </source>
</evidence>